<dbReference type="EMBL" id="BMHI01000005">
    <property type="protein sequence ID" value="GGB39181.1"/>
    <property type="molecule type" value="Genomic_DNA"/>
</dbReference>
<dbReference type="InterPro" id="IPR016169">
    <property type="entry name" value="FAD-bd_PCMH_sub2"/>
</dbReference>
<dbReference type="AlphaFoldDB" id="A0A916TBR1"/>
<name>A0A916TBR1_9MICO</name>
<feature type="region of interest" description="Disordered" evidence="6">
    <location>
        <begin position="428"/>
        <end position="452"/>
    </location>
</feature>
<dbReference type="InterPro" id="IPR016166">
    <property type="entry name" value="FAD-bd_PCMH"/>
</dbReference>
<feature type="domain" description="FAD-binding PCMH-type" evidence="7">
    <location>
        <begin position="27"/>
        <end position="199"/>
    </location>
</feature>
<proteinExistence type="inferred from homology"/>
<protein>
    <submittedName>
        <fullName evidence="8">Oxidoreductase</fullName>
    </submittedName>
</protein>
<dbReference type="InterPro" id="IPR036318">
    <property type="entry name" value="FAD-bd_PCMH-like_sf"/>
</dbReference>
<dbReference type="Proteomes" id="UP000636793">
    <property type="component" value="Unassembled WGS sequence"/>
</dbReference>
<dbReference type="InterPro" id="IPR006093">
    <property type="entry name" value="Oxy_OxRdtase_FAD_BS"/>
</dbReference>
<keyword evidence="5" id="KW-0560">Oxidoreductase</keyword>
<dbReference type="InterPro" id="IPR050416">
    <property type="entry name" value="FAD-linked_Oxidoreductase"/>
</dbReference>
<accession>A0A916TBR1</accession>
<reference evidence="8" key="1">
    <citation type="journal article" date="2014" name="Int. J. Syst. Evol. Microbiol.">
        <title>Complete genome sequence of Corynebacterium casei LMG S-19264T (=DSM 44701T), isolated from a smear-ripened cheese.</title>
        <authorList>
            <consortium name="US DOE Joint Genome Institute (JGI-PGF)"/>
            <person name="Walter F."/>
            <person name="Albersmeier A."/>
            <person name="Kalinowski J."/>
            <person name="Ruckert C."/>
        </authorList>
    </citation>
    <scope>NUCLEOTIDE SEQUENCE</scope>
    <source>
        <strain evidence="8">CGMCC 1.15085</strain>
    </source>
</reference>
<dbReference type="SUPFAM" id="SSF55103">
    <property type="entry name" value="FAD-linked oxidases, C-terminal domain"/>
    <property type="match status" value="1"/>
</dbReference>
<dbReference type="Gene3D" id="3.40.462.20">
    <property type="match status" value="1"/>
</dbReference>
<dbReference type="PROSITE" id="PS51387">
    <property type="entry name" value="FAD_PCMH"/>
    <property type="match status" value="1"/>
</dbReference>
<dbReference type="RefSeq" id="WP_188838083.1">
    <property type="nucleotide sequence ID" value="NZ_BMHI01000005.1"/>
</dbReference>
<evidence type="ECO:0000313" key="8">
    <source>
        <dbReference type="EMBL" id="GGB39181.1"/>
    </source>
</evidence>
<dbReference type="InterPro" id="IPR012951">
    <property type="entry name" value="BBE"/>
</dbReference>
<evidence type="ECO:0000256" key="6">
    <source>
        <dbReference type="SAM" id="MobiDB-lite"/>
    </source>
</evidence>
<dbReference type="Gene3D" id="3.30.43.10">
    <property type="entry name" value="Uridine Diphospho-n-acetylenolpyruvylglucosamine Reductase, domain 2"/>
    <property type="match status" value="1"/>
</dbReference>
<dbReference type="SUPFAM" id="SSF56176">
    <property type="entry name" value="FAD-binding/transporter-associated domain-like"/>
    <property type="match status" value="1"/>
</dbReference>
<evidence type="ECO:0000256" key="5">
    <source>
        <dbReference type="ARBA" id="ARBA00023002"/>
    </source>
</evidence>
<dbReference type="Gene3D" id="3.30.465.10">
    <property type="match status" value="1"/>
</dbReference>
<dbReference type="GO" id="GO:0071949">
    <property type="term" value="F:FAD binding"/>
    <property type="evidence" value="ECO:0007669"/>
    <property type="project" value="InterPro"/>
</dbReference>
<dbReference type="Pfam" id="PF08031">
    <property type="entry name" value="BBE"/>
    <property type="match status" value="1"/>
</dbReference>
<comment type="similarity">
    <text evidence="2">Belongs to the oxygen-dependent FAD-linked oxidoreductase family.</text>
</comment>
<dbReference type="PANTHER" id="PTHR42973:SF39">
    <property type="entry name" value="FAD-BINDING PCMH-TYPE DOMAIN-CONTAINING PROTEIN"/>
    <property type="match status" value="1"/>
</dbReference>
<dbReference type="InterPro" id="IPR016167">
    <property type="entry name" value="FAD-bd_PCMH_sub1"/>
</dbReference>
<evidence type="ECO:0000259" key="7">
    <source>
        <dbReference type="PROSITE" id="PS51387"/>
    </source>
</evidence>
<keyword evidence="4" id="KW-0274">FAD</keyword>
<dbReference type="InterPro" id="IPR006094">
    <property type="entry name" value="Oxid_FAD_bind_N"/>
</dbReference>
<keyword evidence="3" id="KW-0285">Flavoprotein</keyword>
<feature type="compositionally biased region" description="Basic and acidic residues" evidence="6">
    <location>
        <begin position="440"/>
        <end position="452"/>
    </location>
</feature>
<reference evidence="8" key="2">
    <citation type="submission" date="2020-09" db="EMBL/GenBank/DDBJ databases">
        <authorList>
            <person name="Sun Q."/>
            <person name="Zhou Y."/>
        </authorList>
    </citation>
    <scope>NUCLEOTIDE SEQUENCE</scope>
    <source>
        <strain evidence="8">CGMCC 1.15085</strain>
    </source>
</reference>
<dbReference type="GO" id="GO:0016491">
    <property type="term" value="F:oxidoreductase activity"/>
    <property type="evidence" value="ECO:0007669"/>
    <property type="project" value="UniProtKB-KW"/>
</dbReference>
<evidence type="ECO:0000256" key="1">
    <source>
        <dbReference type="ARBA" id="ARBA00001974"/>
    </source>
</evidence>
<evidence type="ECO:0000256" key="4">
    <source>
        <dbReference type="ARBA" id="ARBA00022827"/>
    </source>
</evidence>
<evidence type="ECO:0000313" key="9">
    <source>
        <dbReference type="Proteomes" id="UP000636793"/>
    </source>
</evidence>
<dbReference type="Pfam" id="PF01565">
    <property type="entry name" value="FAD_binding_4"/>
    <property type="match status" value="1"/>
</dbReference>
<organism evidence="8 9">
    <name type="scientific">Flexivirga endophytica</name>
    <dbReference type="NCBI Taxonomy" id="1849103"/>
    <lineage>
        <taxon>Bacteria</taxon>
        <taxon>Bacillati</taxon>
        <taxon>Actinomycetota</taxon>
        <taxon>Actinomycetes</taxon>
        <taxon>Micrococcales</taxon>
        <taxon>Dermacoccaceae</taxon>
        <taxon>Flexivirga</taxon>
    </lineage>
</organism>
<comment type="cofactor">
    <cofactor evidence="1">
        <name>FAD</name>
        <dbReference type="ChEBI" id="CHEBI:57692"/>
    </cofactor>
</comment>
<evidence type="ECO:0000256" key="2">
    <source>
        <dbReference type="ARBA" id="ARBA00005466"/>
    </source>
</evidence>
<sequence>MVFNLTTLPESLVPGDVGYDDAAQVLFATGRPAVIMRPETRSEVADAVLHARRNDLRIAVRSGGHGLLGHGTSDGGVVIDLGRLDHVVVLDADRRLVRVGGGATWGRVDEVLRRRGWAISSGDTAGVGVGGLTLGGGFGWMVRRYGLAIDNLVAARVVLADGSVVTASETRNPDLFWALRGGGGNFGVVVDFDFVAVDVPSVHFGEIVYGPVDPEVLIQRWRDAMRQAPVELTSALILPPAGADGAATVTFCVTGCGVAAADSVIEPLLGIAPVTRAGIEERAYGDVLEPGHPLPPGLRLFARNVLMDNLHEDAIGAVERFRQASASTSVIFRSLGGAFGEVPCDATAFAHRDAQVMVLAMSMAPSDIAARSEAALQAAWADVASYGGGVYLNFQGSGSGEDLRAAYPPATYDRLVAVKRQYDPENVFARNHNVPPFTERTPERPQDRQSGS</sequence>
<gene>
    <name evidence="8" type="ORF">GCM10011492_32460</name>
</gene>
<keyword evidence="9" id="KW-1185">Reference proteome</keyword>
<dbReference type="PANTHER" id="PTHR42973">
    <property type="entry name" value="BINDING OXIDOREDUCTASE, PUTATIVE (AFU_ORTHOLOGUE AFUA_1G17690)-RELATED"/>
    <property type="match status" value="1"/>
</dbReference>
<dbReference type="InterPro" id="IPR016164">
    <property type="entry name" value="FAD-linked_Oxase-like_C"/>
</dbReference>
<dbReference type="PROSITE" id="PS00862">
    <property type="entry name" value="OX2_COVAL_FAD"/>
    <property type="match status" value="1"/>
</dbReference>
<comment type="caution">
    <text evidence="8">The sequence shown here is derived from an EMBL/GenBank/DDBJ whole genome shotgun (WGS) entry which is preliminary data.</text>
</comment>
<evidence type="ECO:0000256" key="3">
    <source>
        <dbReference type="ARBA" id="ARBA00022630"/>
    </source>
</evidence>